<keyword evidence="3" id="KW-0479">Metal-binding</keyword>
<dbReference type="NCBIfam" id="TIGR00055">
    <property type="entry name" value="uppS"/>
    <property type="match status" value="1"/>
</dbReference>
<accession>A0A2H0YL35</accession>
<dbReference type="PANTHER" id="PTHR10291:SF43">
    <property type="entry name" value="DEHYDRODOLICHYL DIPHOSPHATE SYNTHASE COMPLEX SUBUNIT DHDDS"/>
    <property type="match status" value="1"/>
</dbReference>
<protein>
    <recommendedName>
        <fullName evidence="3">Isoprenyl transferase</fullName>
        <ecNumber evidence="3">2.5.1.-</ecNumber>
    </recommendedName>
</protein>
<comment type="subunit">
    <text evidence="3">Homodimer.</text>
</comment>
<dbReference type="GO" id="GO:0045547">
    <property type="term" value="F:ditrans,polycis-polyprenyl diphosphate synthase [(2E,6E)-farnesyl diphosphate specific] activity"/>
    <property type="evidence" value="ECO:0007669"/>
    <property type="project" value="TreeGrafter"/>
</dbReference>
<keyword evidence="3" id="KW-0460">Magnesium</keyword>
<feature type="binding site" evidence="3">
    <location>
        <begin position="11"/>
        <end position="14"/>
    </location>
    <ligand>
        <name>substrate</name>
    </ligand>
</feature>
<proteinExistence type="inferred from homology"/>
<feature type="active site" description="Proton acceptor" evidence="3">
    <location>
        <position position="58"/>
    </location>
</feature>
<dbReference type="GO" id="GO:0000287">
    <property type="term" value="F:magnesium ion binding"/>
    <property type="evidence" value="ECO:0007669"/>
    <property type="project" value="UniProtKB-UniRule"/>
</dbReference>
<evidence type="ECO:0000313" key="5">
    <source>
        <dbReference type="Proteomes" id="UP000230088"/>
    </source>
</evidence>
<dbReference type="EMBL" id="PEYD01000060">
    <property type="protein sequence ID" value="PIS39215.1"/>
    <property type="molecule type" value="Genomic_DNA"/>
</dbReference>
<dbReference type="InterPro" id="IPR036424">
    <property type="entry name" value="UPP_synth-like_sf"/>
</dbReference>
<comment type="caution">
    <text evidence="3">Lacks conserved residue(s) required for the propagation of feature annotation.</text>
</comment>
<feature type="binding site" evidence="3">
    <location>
        <position position="15"/>
    </location>
    <ligand>
        <name>substrate</name>
    </ligand>
</feature>
<dbReference type="Proteomes" id="UP000230088">
    <property type="component" value="Unassembled WGS sequence"/>
</dbReference>
<feature type="binding site" evidence="3">
    <location>
        <position position="27"/>
    </location>
    <ligand>
        <name>substrate</name>
    </ligand>
</feature>
<evidence type="ECO:0000313" key="4">
    <source>
        <dbReference type="EMBL" id="PIS39215.1"/>
    </source>
</evidence>
<feature type="binding site" evidence="3">
    <location>
        <position position="179"/>
    </location>
    <ligand>
        <name>substrate</name>
    </ligand>
</feature>
<dbReference type="HAMAP" id="MF_01139">
    <property type="entry name" value="ISPT"/>
    <property type="match status" value="1"/>
</dbReference>
<evidence type="ECO:0000256" key="3">
    <source>
        <dbReference type="HAMAP-Rule" id="MF_01139"/>
    </source>
</evidence>
<comment type="function">
    <text evidence="3">Catalyzes the condensation of isopentenyl diphosphate (IPP) with allylic pyrophosphates generating different type of terpenoids.</text>
</comment>
<feature type="binding site" evidence="3">
    <location>
        <position position="62"/>
    </location>
    <ligand>
        <name>substrate</name>
    </ligand>
</feature>
<organism evidence="4 5">
    <name type="scientific">Candidatus Nealsonbacteria bacterium CG08_land_8_20_14_0_20_38_20</name>
    <dbReference type="NCBI Taxonomy" id="1974705"/>
    <lineage>
        <taxon>Bacteria</taxon>
        <taxon>Candidatus Nealsoniibacteriota</taxon>
    </lineage>
</organism>
<dbReference type="AlphaFoldDB" id="A0A2H0YL35"/>
<comment type="caution">
    <text evidence="4">The sequence shown here is derived from an EMBL/GenBank/DDBJ whole genome shotgun (WGS) entry which is preliminary data.</text>
</comment>
<sequence length="233" mass="27067">MINHVAIIPDGNRRWAKRKGIAGQDGHAIGVETTQKIFEKALELKIPYTTFWAASYDNLIRRSREEVNFLTCLVNTEFQRLLKDAKINENKIKIRILGRFREIMPERTVQIIEKLMEKTEKNNLFSRTFLLAYNGTDEMTEAVKKIARAAKESAIKITSEAIKNFLWTKDLPPVDLVIRTGCEGDPHNSAGFMMWHTTQSQYYFTKTLYPNFSPEEFQVAVQGFLKRERRFGK</sequence>
<keyword evidence="1 3" id="KW-0808">Transferase</keyword>
<dbReference type="Pfam" id="PF01255">
    <property type="entry name" value="Prenyltransf"/>
    <property type="match status" value="1"/>
</dbReference>
<feature type="binding site" evidence="3">
    <location>
        <position position="10"/>
    </location>
    <ligand>
        <name>Mg(2+)</name>
        <dbReference type="ChEBI" id="CHEBI:18420"/>
    </ligand>
</feature>
<dbReference type="GO" id="GO:0016094">
    <property type="term" value="P:polyprenol biosynthetic process"/>
    <property type="evidence" value="ECO:0007669"/>
    <property type="project" value="TreeGrafter"/>
</dbReference>
<comment type="cofactor">
    <cofactor evidence="3">
        <name>Mg(2+)</name>
        <dbReference type="ChEBI" id="CHEBI:18420"/>
    </cofactor>
    <text evidence="3">Binds 2 magnesium ions per subunit.</text>
</comment>
<dbReference type="InterPro" id="IPR001441">
    <property type="entry name" value="UPP_synth-like"/>
</dbReference>
<dbReference type="Gene3D" id="3.40.1180.10">
    <property type="entry name" value="Decaprenyl diphosphate synthase-like"/>
    <property type="match status" value="1"/>
</dbReference>
<name>A0A2H0YL35_9BACT</name>
<dbReference type="PANTHER" id="PTHR10291">
    <property type="entry name" value="DEHYDRODOLICHYL DIPHOSPHATE SYNTHASE FAMILY MEMBER"/>
    <property type="match status" value="1"/>
</dbReference>
<dbReference type="SUPFAM" id="SSF64005">
    <property type="entry name" value="Undecaprenyl diphosphate synthase"/>
    <property type="match status" value="1"/>
</dbReference>
<gene>
    <name evidence="4" type="primary">uppS</name>
    <name evidence="4" type="ORF">COT33_03105</name>
</gene>
<dbReference type="CDD" id="cd00475">
    <property type="entry name" value="Cis_IPPS"/>
    <property type="match status" value="1"/>
</dbReference>
<comment type="similarity">
    <text evidence="2">Belongs to the UPP synthase family. Z-FPP synthase subfamily.</text>
</comment>
<dbReference type="EC" id="2.5.1.-" evidence="3"/>
<evidence type="ECO:0000256" key="2">
    <source>
        <dbReference type="ARBA" id="ARBA00038453"/>
    </source>
</evidence>
<feature type="binding site" evidence="3">
    <location>
        <begin position="55"/>
        <end position="57"/>
    </location>
    <ligand>
        <name>substrate</name>
    </ligand>
</feature>
<evidence type="ECO:0000256" key="1">
    <source>
        <dbReference type="ARBA" id="ARBA00022679"/>
    </source>
</evidence>
<reference evidence="5" key="1">
    <citation type="submission" date="2017-09" db="EMBL/GenBank/DDBJ databases">
        <title>Depth-based differentiation of microbial function through sediment-hosted aquifers and enrichment of novel symbionts in the deep terrestrial subsurface.</title>
        <authorList>
            <person name="Probst A.J."/>
            <person name="Ladd B."/>
            <person name="Jarett J.K."/>
            <person name="Geller-Mcgrath D.E."/>
            <person name="Sieber C.M.K."/>
            <person name="Emerson J.B."/>
            <person name="Anantharaman K."/>
            <person name="Thomas B.C."/>
            <person name="Malmstrom R."/>
            <person name="Stieglmeier M."/>
            <person name="Klingl A."/>
            <person name="Woyke T."/>
            <person name="Ryan C.M."/>
            <person name="Banfield J.F."/>
        </authorList>
    </citation>
    <scope>NUCLEOTIDE SEQUENCE [LARGE SCALE GENOMIC DNA]</scope>
</reference>
<feature type="active site" evidence="3">
    <location>
        <position position="10"/>
    </location>
</feature>